<keyword evidence="3" id="KW-0723">Serine/threonine-protein kinase</keyword>
<evidence type="ECO:0000256" key="9">
    <source>
        <dbReference type="ARBA" id="ARBA00022842"/>
    </source>
</evidence>
<dbReference type="InterPro" id="IPR011009">
    <property type="entry name" value="Kinase-like_dom_sf"/>
</dbReference>
<dbReference type="PANTHER" id="PTHR45723">
    <property type="entry name" value="SERINE/THREONINE-PROTEIN KINASE RIO1"/>
    <property type="match status" value="1"/>
</dbReference>
<dbReference type="Gene3D" id="3.30.200.20">
    <property type="entry name" value="Phosphorylase Kinase, domain 1"/>
    <property type="match status" value="1"/>
</dbReference>
<evidence type="ECO:0000256" key="11">
    <source>
        <dbReference type="ARBA" id="ARBA00048679"/>
    </source>
</evidence>
<keyword evidence="5" id="KW-0479">Metal-binding</keyword>
<dbReference type="InterPro" id="IPR018934">
    <property type="entry name" value="RIO_dom"/>
</dbReference>
<keyword evidence="9" id="KW-0460">Magnesium</keyword>
<feature type="domain" description="RIO kinase" evidence="12">
    <location>
        <begin position="56"/>
        <end position="284"/>
    </location>
</feature>
<keyword evidence="4" id="KW-0808">Transferase</keyword>
<evidence type="ECO:0000256" key="4">
    <source>
        <dbReference type="ARBA" id="ARBA00022679"/>
    </source>
</evidence>
<reference evidence="13" key="1">
    <citation type="submission" date="2020-02" db="EMBL/GenBank/DDBJ databases">
        <authorList>
            <person name="Meier V. D."/>
        </authorList>
    </citation>
    <scope>NUCLEOTIDE SEQUENCE</scope>
    <source>
        <strain evidence="13">AVDCRST_MAG75</strain>
    </source>
</reference>
<dbReference type="AlphaFoldDB" id="A0A6J4PLL4"/>
<dbReference type="InterPro" id="IPR000687">
    <property type="entry name" value="RIO_kinase"/>
</dbReference>
<organism evidence="13">
    <name type="scientific">uncultured Propionibacteriaceae bacterium</name>
    <dbReference type="NCBI Taxonomy" id="257457"/>
    <lineage>
        <taxon>Bacteria</taxon>
        <taxon>Bacillati</taxon>
        <taxon>Actinomycetota</taxon>
        <taxon>Actinomycetes</taxon>
        <taxon>Propionibacteriales</taxon>
        <taxon>Propionibacteriaceae</taxon>
        <taxon>environmental samples</taxon>
    </lineage>
</organism>
<evidence type="ECO:0000259" key="12">
    <source>
        <dbReference type="SMART" id="SM00090"/>
    </source>
</evidence>
<dbReference type="InterPro" id="IPR051272">
    <property type="entry name" value="RIO-type_Ser/Thr_kinase"/>
</dbReference>
<evidence type="ECO:0000256" key="2">
    <source>
        <dbReference type="ARBA" id="ARBA00012513"/>
    </source>
</evidence>
<evidence type="ECO:0000256" key="3">
    <source>
        <dbReference type="ARBA" id="ARBA00022527"/>
    </source>
</evidence>
<proteinExistence type="inferred from homology"/>
<evidence type="ECO:0000256" key="7">
    <source>
        <dbReference type="ARBA" id="ARBA00022777"/>
    </source>
</evidence>
<dbReference type="Pfam" id="PF01163">
    <property type="entry name" value="RIO1"/>
    <property type="match status" value="1"/>
</dbReference>
<dbReference type="Gene3D" id="1.10.510.10">
    <property type="entry name" value="Transferase(Phosphotransferase) domain 1"/>
    <property type="match status" value="1"/>
</dbReference>
<gene>
    <name evidence="13" type="ORF">AVDCRST_MAG75-3303</name>
</gene>
<protein>
    <recommendedName>
        <fullName evidence="2">non-specific serine/threonine protein kinase</fullName>
        <ecNumber evidence="2">2.7.11.1</ecNumber>
    </recommendedName>
</protein>
<comment type="similarity">
    <text evidence="1">Belongs to the protein kinase superfamily. RIO-type Ser/Thr kinase family.</text>
</comment>
<evidence type="ECO:0000256" key="5">
    <source>
        <dbReference type="ARBA" id="ARBA00022723"/>
    </source>
</evidence>
<evidence type="ECO:0000256" key="6">
    <source>
        <dbReference type="ARBA" id="ARBA00022741"/>
    </source>
</evidence>
<name>A0A6J4PLL4_9ACTN</name>
<dbReference type="EMBL" id="CADCUO010000242">
    <property type="protein sequence ID" value="CAA9418827.1"/>
    <property type="molecule type" value="Genomic_DNA"/>
</dbReference>
<dbReference type="SMART" id="SM00090">
    <property type="entry name" value="RIO"/>
    <property type="match status" value="1"/>
</dbReference>
<dbReference type="SUPFAM" id="SSF56112">
    <property type="entry name" value="Protein kinase-like (PK-like)"/>
    <property type="match status" value="1"/>
</dbReference>
<evidence type="ECO:0000313" key="13">
    <source>
        <dbReference type="EMBL" id="CAA9418827.1"/>
    </source>
</evidence>
<keyword evidence="7" id="KW-0418">Kinase</keyword>
<comment type="catalytic activity">
    <reaction evidence="11">
        <text>L-seryl-[protein] + ATP = O-phospho-L-seryl-[protein] + ADP + H(+)</text>
        <dbReference type="Rhea" id="RHEA:17989"/>
        <dbReference type="Rhea" id="RHEA-COMP:9863"/>
        <dbReference type="Rhea" id="RHEA-COMP:11604"/>
        <dbReference type="ChEBI" id="CHEBI:15378"/>
        <dbReference type="ChEBI" id="CHEBI:29999"/>
        <dbReference type="ChEBI" id="CHEBI:30616"/>
        <dbReference type="ChEBI" id="CHEBI:83421"/>
        <dbReference type="ChEBI" id="CHEBI:456216"/>
        <dbReference type="EC" id="2.7.11.1"/>
    </reaction>
</comment>
<dbReference type="GO" id="GO:0004674">
    <property type="term" value="F:protein serine/threonine kinase activity"/>
    <property type="evidence" value="ECO:0007669"/>
    <property type="project" value="UniProtKB-KW"/>
</dbReference>
<sequence length="287" mass="31683">MSDDSFFTSHVPTQYDAGPAEFAPIDFVATAELEPGQRWSTWDDIGVLAGPQPWPEWVITADAAIDTELGILKTGKEAEVFLLERATAEQACVLAAKRYRGHDERLFHRDSGYQEGRKMRNSRDRRAAAKGTRWGRTVEAGHWALAEFGYLSQLWSAGLPVPYPVQLDGTEILMEFITLADGTGAPRLAQTRPDAERLASYWEQLTQAMTVMAELGITHGDLSAFNILAAEDRIVIIDLPQAVDIVANPQGMTFLARDCRNVCSWFSARGLEVDADDLLAGLVGQAW</sequence>
<evidence type="ECO:0000256" key="10">
    <source>
        <dbReference type="ARBA" id="ARBA00047899"/>
    </source>
</evidence>
<dbReference type="EC" id="2.7.11.1" evidence="2"/>
<dbReference type="GO" id="GO:0005524">
    <property type="term" value="F:ATP binding"/>
    <property type="evidence" value="ECO:0007669"/>
    <property type="project" value="UniProtKB-KW"/>
</dbReference>
<comment type="catalytic activity">
    <reaction evidence="10">
        <text>L-threonyl-[protein] + ATP = O-phospho-L-threonyl-[protein] + ADP + H(+)</text>
        <dbReference type="Rhea" id="RHEA:46608"/>
        <dbReference type="Rhea" id="RHEA-COMP:11060"/>
        <dbReference type="Rhea" id="RHEA-COMP:11605"/>
        <dbReference type="ChEBI" id="CHEBI:15378"/>
        <dbReference type="ChEBI" id="CHEBI:30013"/>
        <dbReference type="ChEBI" id="CHEBI:30616"/>
        <dbReference type="ChEBI" id="CHEBI:61977"/>
        <dbReference type="ChEBI" id="CHEBI:456216"/>
        <dbReference type="EC" id="2.7.11.1"/>
    </reaction>
</comment>
<keyword evidence="6" id="KW-0547">Nucleotide-binding</keyword>
<evidence type="ECO:0000256" key="1">
    <source>
        <dbReference type="ARBA" id="ARBA00009196"/>
    </source>
</evidence>
<evidence type="ECO:0000256" key="8">
    <source>
        <dbReference type="ARBA" id="ARBA00022840"/>
    </source>
</evidence>
<keyword evidence="8" id="KW-0067">ATP-binding</keyword>
<dbReference type="GO" id="GO:0046872">
    <property type="term" value="F:metal ion binding"/>
    <property type="evidence" value="ECO:0007669"/>
    <property type="project" value="UniProtKB-KW"/>
</dbReference>
<accession>A0A6J4PLL4</accession>